<dbReference type="RefSeq" id="WP_084047654.1">
    <property type="nucleotide sequence ID" value="NZ_FWWU01000008.1"/>
</dbReference>
<feature type="signal peptide" evidence="1">
    <location>
        <begin position="1"/>
        <end position="21"/>
    </location>
</feature>
<accession>A0A1W1UZ01</accession>
<evidence type="ECO:0000313" key="2">
    <source>
        <dbReference type="EMBL" id="SMB86352.1"/>
    </source>
</evidence>
<sequence length="126" mass="13679">MQRFTFTLLVPLLFSVCQAQAADAAAQKGIDAHALKFSGRHCAGNFQVKSEGKGSAASFKLNIRAMNAAAKAATDEVAKTQPAAHYQSSFNDKDLFRAVASGPKGARFMMMYWKAGQAYFYACDLR</sequence>
<dbReference type="Proteomes" id="UP000192582">
    <property type="component" value="Unassembled WGS sequence"/>
</dbReference>
<feature type="chain" id="PRO_5013275130" evidence="1">
    <location>
        <begin position="22"/>
        <end position="126"/>
    </location>
</feature>
<proteinExistence type="predicted"/>
<name>A0A1W1UZ01_9DEIO</name>
<protein>
    <submittedName>
        <fullName evidence="2">Uncharacterized protein</fullName>
    </submittedName>
</protein>
<evidence type="ECO:0000313" key="3">
    <source>
        <dbReference type="Proteomes" id="UP000192582"/>
    </source>
</evidence>
<dbReference type="EMBL" id="FWWU01000008">
    <property type="protein sequence ID" value="SMB86352.1"/>
    <property type="molecule type" value="Genomic_DNA"/>
</dbReference>
<keyword evidence="3" id="KW-1185">Reference proteome</keyword>
<reference evidence="2 3" key="1">
    <citation type="submission" date="2017-04" db="EMBL/GenBank/DDBJ databases">
        <authorList>
            <person name="Afonso C.L."/>
            <person name="Miller P.J."/>
            <person name="Scott M.A."/>
            <person name="Spackman E."/>
            <person name="Goraichik I."/>
            <person name="Dimitrov K.M."/>
            <person name="Suarez D.L."/>
            <person name="Swayne D.E."/>
        </authorList>
    </citation>
    <scope>NUCLEOTIDE SEQUENCE [LARGE SCALE GENOMIC DNA]</scope>
    <source>
        <strain evidence="2 3">KR-140</strain>
    </source>
</reference>
<gene>
    <name evidence="2" type="ORF">SAMN00790413_03782</name>
</gene>
<dbReference type="AlphaFoldDB" id="A0A1W1UZ01"/>
<dbReference type="OrthoDB" id="71222at2"/>
<organism evidence="2 3">
    <name type="scientific">Deinococcus hopiensis KR-140</name>
    <dbReference type="NCBI Taxonomy" id="695939"/>
    <lineage>
        <taxon>Bacteria</taxon>
        <taxon>Thermotogati</taxon>
        <taxon>Deinococcota</taxon>
        <taxon>Deinococci</taxon>
        <taxon>Deinococcales</taxon>
        <taxon>Deinococcaceae</taxon>
        <taxon>Deinococcus</taxon>
    </lineage>
</organism>
<keyword evidence="1" id="KW-0732">Signal</keyword>
<evidence type="ECO:0000256" key="1">
    <source>
        <dbReference type="SAM" id="SignalP"/>
    </source>
</evidence>